<evidence type="ECO:0000256" key="3">
    <source>
        <dbReference type="ARBA" id="ARBA00023125"/>
    </source>
</evidence>
<dbReference type="InterPro" id="IPR003441">
    <property type="entry name" value="NAC-dom"/>
</dbReference>
<evidence type="ECO:0000256" key="6">
    <source>
        <dbReference type="SAM" id="MobiDB-lite"/>
    </source>
</evidence>
<dbReference type="SUPFAM" id="SSF101941">
    <property type="entry name" value="NAC domain"/>
    <property type="match status" value="3"/>
</dbReference>
<protein>
    <submittedName>
        <fullName evidence="8">Putative transcription factor NAM family</fullName>
    </submittedName>
</protein>
<dbReference type="Gramene" id="PRQ49871">
    <property type="protein sequence ID" value="PRQ49871"/>
    <property type="gene ID" value="RchiOBHm_Chr2g0126751"/>
</dbReference>
<dbReference type="PROSITE" id="PS51005">
    <property type="entry name" value="NAC"/>
    <property type="match status" value="2"/>
</dbReference>
<dbReference type="Proteomes" id="UP000238479">
    <property type="component" value="Chromosome 2"/>
</dbReference>
<evidence type="ECO:0000256" key="4">
    <source>
        <dbReference type="ARBA" id="ARBA00023163"/>
    </source>
</evidence>
<dbReference type="OMA" id="ETEPWNI"/>
<keyword evidence="4" id="KW-0804">Transcription</keyword>
<feature type="region of interest" description="Disordered" evidence="6">
    <location>
        <begin position="230"/>
        <end position="330"/>
    </location>
</feature>
<sequence>MAYVPVGFRFHPTDDELIRHYLYLKNKVSKGEDEAAAAAAVVPEFDLYGETEPWNIWEAHGGADLYDQDLFFFTKLKKVNPHGTRINRKIGTGTWSEGEPSRPIFVGEKNKKNKTPIGRKRKFRYENKLSDQHGCWYMEEYSLDGIKSADYVICRLRENNRSGGGTGGNRDLLAISVAASMEASGPIPVGFRFHPTDQELICYFLYNKNKGKGGRGLSFIAEEVAAAAEEEEEEIKALPAPEEPPLETAAAEAEAEESKDNGKEEEGHAPPAEAEEEKRKNGGGGDAGAEGEKEKTGQVLALVSVEEEEEKKKKKEKEKEKEKKEGEGQAAPLLLLEYMKNKDEDEKGLKLVAREEEAEVVEAVEVCKKENQFLHEFDLFGSTEPWEIWEMFRGAELCNQDLFFFTQLKKVNPKGSRIGRKVGSGGTWSEGDVSKPIVDDRTGNQIGRKRKLRYEKVGSPHHACWYLDEYSLLDADIGDYVICRLRKNDKLAAAAFSSGEPIHSRKRKSTPSTTAAESKHPPATPQESKHPSTTAGESKPEEDSSKAKRKRTTGLTQVEEAAADVLMNMANSTLNNSTLKLFGIEIGSTPTIGGE</sequence>
<feature type="compositionally biased region" description="Basic and acidic residues" evidence="6">
    <location>
        <begin position="256"/>
        <end position="268"/>
    </location>
</feature>
<keyword evidence="9" id="KW-1185">Reference proteome</keyword>
<evidence type="ECO:0000313" key="8">
    <source>
        <dbReference type="EMBL" id="PRQ49871.1"/>
    </source>
</evidence>
<comment type="caution">
    <text evidence="8">The sequence shown here is derived from an EMBL/GenBank/DDBJ whole genome shotgun (WGS) entry which is preliminary data.</text>
</comment>
<keyword evidence="5" id="KW-0539">Nucleus</keyword>
<name>A0A2P6RTY0_ROSCH</name>
<dbReference type="GO" id="GO:0005634">
    <property type="term" value="C:nucleus"/>
    <property type="evidence" value="ECO:0007669"/>
    <property type="project" value="UniProtKB-SubCell"/>
</dbReference>
<dbReference type="InterPro" id="IPR036093">
    <property type="entry name" value="NAC_dom_sf"/>
</dbReference>
<dbReference type="Pfam" id="PF02365">
    <property type="entry name" value="NAM"/>
    <property type="match status" value="2"/>
</dbReference>
<keyword evidence="3" id="KW-0238">DNA-binding</keyword>
<accession>A0A2P6RTY0</accession>
<feature type="region of interest" description="Disordered" evidence="6">
    <location>
        <begin position="90"/>
        <end position="112"/>
    </location>
</feature>
<reference evidence="8 9" key="1">
    <citation type="journal article" date="2018" name="Nat. Genet.">
        <title>The Rosa genome provides new insights in the design of modern roses.</title>
        <authorList>
            <person name="Bendahmane M."/>
        </authorList>
    </citation>
    <scope>NUCLEOTIDE SEQUENCE [LARGE SCALE GENOMIC DNA]</scope>
    <source>
        <strain evidence="9">cv. Old Blush</strain>
    </source>
</reference>
<proteinExistence type="predicted"/>
<dbReference type="EMBL" id="PDCK01000040">
    <property type="protein sequence ID" value="PRQ49871.1"/>
    <property type="molecule type" value="Genomic_DNA"/>
</dbReference>
<evidence type="ECO:0000313" key="9">
    <source>
        <dbReference type="Proteomes" id="UP000238479"/>
    </source>
</evidence>
<evidence type="ECO:0000259" key="7">
    <source>
        <dbReference type="PROSITE" id="PS51005"/>
    </source>
</evidence>
<dbReference type="PANTHER" id="PTHR31989">
    <property type="entry name" value="NAC DOMAIN-CONTAINING PROTEIN 82-RELATED"/>
    <property type="match status" value="1"/>
</dbReference>
<evidence type="ECO:0000256" key="2">
    <source>
        <dbReference type="ARBA" id="ARBA00023015"/>
    </source>
</evidence>
<comment type="subcellular location">
    <subcellularLocation>
        <location evidence="1">Nucleus</location>
    </subcellularLocation>
</comment>
<gene>
    <name evidence="8" type="ORF">RchiOBHm_Chr2g0126751</name>
</gene>
<organism evidence="8 9">
    <name type="scientific">Rosa chinensis</name>
    <name type="common">China rose</name>
    <dbReference type="NCBI Taxonomy" id="74649"/>
    <lineage>
        <taxon>Eukaryota</taxon>
        <taxon>Viridiplantae</taxon>
        <taxon>Streptophyta</taxon>
        <taxon>Embryophyta</taxon>
        <taxon>Tracheophyta</taxon>
        <taxon>Spermatophyta</taxon>
        <taxon>Magnoliopsida</taxon>
        <taxon>eudicotyledons</taxon>
        <taxon>Gunneridae</taxon>
        <taxon>Pentapetalae</taxon>
        <taxon>rosids</taxon>
        <taxon>fabids</taxon>
        <taxon>Rosales</taxon>
        <taxon>Rosaceae</taxon>
        <taxon>Rosoideae</taxon>
        <taxon>Rosoideae incertae sedis</taxon>
        <taxon>Rosa</taxon>
    </lineage>
</organism>
<feature type="region of interest" description="Disordered" evidence="6">
    <location>
        <begin position="497"/>
        <end position="556"/>
    </location>
</feature>
<evidence type="ECO:0000256" key="5">
    <source>
        <dbReference type="ARBA" id="ARBA00023242"/>
    </source>
</evidence>
<keyword evidence="2" id="KW-0805">Transcription regulation</keyword>
<feature type="domain" description="NAC" evidence="7">
    <location>
        <begin position="345"/>
        <end position="488"/>
    </location>
</feature>
<evidence type="ECO:0000256" key="1">
    <source>
        <dbReference type="ARBA" id="ARBA00004123"/>
    </source>
</evidence>
<feature type="compositionally biased region" description="Basic and acidic residues" evidence="6">
    <location>
        <begin position="317"/>
        <end position="327"/>
    </location>
</feature>
<dbReference type="GO" id="GO:0006355">
    <property type="term" value="P:regulation of DNA-templated transcription"/>
    <property type="evidence" value="ECO:0007669"/>
    <property type="project" value="InterPro"/>
</dbReference>
<dbReference type="AlphaFoldDB" id="A0A2P6RTY0"/>
<feature type="region of interest" description="Disordered" evidence="6">
    <location>
        <begin position="422"/>
        <end position="444"/>
    </location>
</feature>
<dbReference type="GO" id="GO:0003677">
    <property type="term" value="F:DNA binding"/>
    <property type="evidence" value="ECO:0007669"/>
    <property type="project" value="UniProtKB-KW"/>
</dbReference>
<dbReference type="Gene3D" id="2.170.150.80">
    <property type="entry name" value="NAC domain"/>
    <property type="match status" value="2"/>
</dbReference>
<feature type="domain" description="NAC" evidence="7">
    <location>
        <begin position="4"/>
        <end position="159"/>
    </location>
</feature>